<evidence type="ECO:0000256" key="19">
    <source>
        <dbReference type="ARBA" id="ARBA00023136"/>
    </source>
</evidence>
<accession>A0A0E0F300</accession>
<dbReference type="InterPro" id="IPR017441">
    <property type="entry name" value="Protein_kinase_ATP_BS"/>
</dbReference>
<evidence type="ECO:0000256" key="2">
    <source>
        <dbReference type="ARBA" id="ARBA00001946"/>
    </source>
</evidence>
<evidence type="ECO:0000256" key="21">
    <source>
        <dbReference type="ARBA" id="ARBA00023180"/>
    </source>
</evidence>
<dbReference type="EC" id="2.7.11.1" evidence="5"/>
<keyword evidence="12" id="KW-0732">Signal</keyword>
<comment type="subcellular location">
    <subcellularLocation>
        <location evidence="3">Cell membrane</location>
        <topology evidence="3">Single-pass membrane protein</topology>
    </subcellularLocation>
    <subcellularLocation>
        <location evidence="4">Endoplasmic reticulum membrane</location>
        <topology evidence="4">Single-pass membrane protein</topology>
    </subcellularLocation>
</comment>
<evidence type="ECO:0000256" key="17">
    <source>
        <dbReference type="ARBA" id="ARBA00022840"/>
    </source>
</evidence>
<feature type="transmembrane region" description="Helical" evidence="28">
    <location>
        <begin position="20"/>
        <end position="38"/>
    </location>
</feature>
<evidence type="ECO:0000256" key="8">
    <source>
        <dbReference type="ARBA" id="ARBA00022553"/>
    </source>
</evidence>
<reference evidence="30" key="2">
    <citation type="submission" date="2018-05" db="EMBL/GenBank/DDBJ databases">
        <title>OmerRS3 (Oryza meridionalis Reference Sequence Version 3).</title>
        <authorList>
            <person name="Zhang J."/>
            <person name="Kudrna D."/>
            <person name="Lee S."/>
            <person name="Talag J."/>
            <person name="Welchert J."/>
            <person name="Wing R.A."/>
        </authorList>
    </citation>
    <scope>NUCLEOTIDE SEQUENCE [LARGE SCALE GENOMIC DNA]</scope>
    <source>
        <strain evidence="30">cv. OR44</strain>
    </source>
</reference>
<feature type="binding site" evidence="27">
    <location>
        <position position="692"/>
    </location>
    <ligand>
        <name>ATP</name>
        <dbReference type="ChEBI" id="CHEBI:30616"/>
    </ligand>
</feature>
<comment type="catalytic activity">
    <reaction evidence="23">
        <text>L-seryl-[protein] + ATP = O-phospho-L-seryl-[protein] + ADP + H(+)</text>
        <dbReference type="Rhea" id="RHEA:17989"/>
        <dbReference type="Rhea" id="RHEA-COMP:9863"/>
        <dbReference type="Rhea" id="RHEA-COMP:11604"/>
        <dbReference type="ChEBI" id="CHEBI:15378"/>
        <dbReference type="ChEBI" id="CHEBI:29999"/>
        <dbReference type="ChEBI" id="CHEBI:30616"/>
        <dbReference type="ChEBI" id="CHEBI:83421"/>
        <dbReference type="ChEBI" id="CHEBI:456216"/>
        <dbReference type="EC" id="2.7.11.1"/>
    </reaction>
</comment>
<evidence type="ECO:0000256" key="23">
    <source>
        <dbReference type="ARBA" id="ARBA00048679"/>
    </source>
</evidence>
<dbReference type="GO" id="GO:0005789">
    <property type="term" value="C:endoplasmic reticulum membrane"/>
    <property type="evidence" value="ECO:0007669"/>
    <property type="project" value="UniProtKB-SubCell"/>
</dbReference>
<dbReference type="FunFam" id="3.80.10.10:FF:000095">
    <property type="entry name" value="LRR receptor-like serine/threonine-protein kinase GSO1"/>
    <property type="match status" value="1"/>
</dbReference>
<comment type="function">
    <text evidence="24">Receptor kinase that detects X.oryzae pv. oryzae protein Ax21 to promote innate immunity. Following X.oryzae pv. oryzae protein Ax21 detection, undergoes cleavage, releasing the processed protein kinase Xa21 chain.</text>
</comment>
<dbReference type="SMART" id="SM00369">
    <property type="entry name" value="LRR_TYP"/>
    <property type="match status" value="7"/>
</dbReference>
<keyword evidence="18 28" id="KW-1133">Transmembrane helix</keyword>
<dbReference type="GO" id="GO:0005886">
    <property type="term" value="C:plasma membrane"/>
    <property type="evidence" value="ECO:0007669"/>
    <property type="project" value="UniProtKB-SubCell"/>
</dbReference>
<dbReference type="GO" id="GO:0004674">
    <property type="term" value="F:protein serine/threonine kinase activity"/>
    <property type="evidence" value="ECO:0007669"/>
    <property type="project" value="UniProtKB-KW"/>
</dbReference>
<dbReference type="SUPFAM" id="SSF56112">
    <property type="entry name" value="Protein kinase-like (PK-like)"/>
    <property type="match status" value="1"/>
</dbReference>
<dbReference type="SUPFAM" id="SSF52058">
    <property type="entry name" value="L domain-like"/>
    <property type="match status" value="2"/>
</dbReference>
<dbReference type="Pfam" id="PF00560">
    <property type="entry name" value="LRR_1"/>
    <property type="match status" value="4"/>
</dbReference>
<dbReference type="Gene3D" id="3.80.10.10">
    <property type="entry name" value="Ribonuclease Inhibitor"/>
    <property type="match status" value="4"/>
</dbReference>
<evidence type="ECO:0000256" key="24">
    <source>
        <dbReference type="ARBA" id="ARBA00054320"/>
    </source>
</evidence>
<evidence type="ECO:0000256" key="25">
    <source>
        <dbReference type="ARBA" id="ARBA00056628"/>
    </source>
</evidence>
<keyword evidence="8" id="KW-0597">Phosphoprotein</keyword>
<evidence type="ECO:0000256" key="3">
    <source>
        <dbReference type="ARBA" id="ARBA00004162"/>
    </source>
</evidence>
<evidence type="ECO:0000256" key="26">
    <source>
        <dbReference type="ARBA" id="ARBA00072040"/>
    </source>
</evidence>
<dbReference type="FunFam" id="1.10.510.10:FF:000358">
    <property type="entry name" value="Putative leucine-rich repeat receptor-like serine/threonine-protein kinase"/>
    <property type="match status" value="1"/>
</dbReference>
<evidence type="ECO:0000256" key="9">
    <source>
        <dbReference type="ARBA" id="ARBA00022614"/>
    </source>
</evidence>
<dbReference type="PANTHER" id="PTHR27008">
    <property type="entry name" value="OS04G0122200 PROTEIN"/>
    <property type="match status" value="1"/>
</dbReference>
<dbReference type="InterPro" id="IPR003591">
    <property type="entry name" value="Leu-rich_rpt_typical-subtyp"/>
</dbReference>
<keyword evidence="21" id="KW-0325">Glycoprotein</keyword>
<evidence type="ECO:0000313" key="30">
    <source>
        <dbReference type="EnsemblPlants" id="OMERI11G04000.1"/>
    </source>
</evidence>
<dbReference type="AlphaFoldDB" id="A0A0E0F300"/>
<keyword evidence="11 28" id="KW-0812">Transmembrane</keyword>
<keyword evidence="31" id="KW-1185">Reference proteome</keyword>
<sequence length="975" mass="107724">MSTLQRRRLVMKFTTIRQNVFLLMASNVVQIMCTSLYGNETDQLSLLEFKKAISLDPKQALMSWNDSTYFCSWEGVLCRVKTPHRVISLNLTNQGLVGQISPSLGNLSFLKFLFLDTNSFTGEIPLSLGHLHHLRTIYLSNNTLEGAIPDFTNCSRLKVLCLNGNHLVGQLNNNFPPKLQGNIPNEFSNFLMMEILLLGGNMLTGRFPQAILNLSTLTNLHLSFNHLSGELPSNFLYSLPNLQVLALDYNFFQGHIPSSLGNDSNIRVLDISSNNFTGVVPSSIGKLSKLYWLNLQSNQLQAHKMEDWEFMNNLANCTRLQSFSMAYNRLEGHLPRGNAISGSFPSGIEHLSNLIALSVGTNDFTGTLPKWLGNLKQLQMLSLYDNYFTGFIPSSLLNLSQLVALTLQFNKLDGQIPSLGNQLQMLQIFNVLYNNLHGVIPNAIFSLPSLIQVDLSYNNLHGQLPIDIGNAKQLVSLKLSSNKLSGDILNALGDCESLEVIRLDRNNFSGSIPISLGNISSLRVLNLSLNNLTGSIPVSLSNLQYLEKLNLSFSHLKGEIPAKGIFKNATAFQIDENQGLCGGPPALHLTTCPIVPLVSSKHNNLILLKVMIPLACMVSLATVISIIFIWRAKLKRESVSLPFFGSNFPRISYNALFKATEGFSTSSLIGRGRYGSVFVGKLFQENNVVAVKVFSLETRGAGKSFIAECNALRNVRHRNIVPILTACSSIDSKGNDFKALVYEFMSQGDLYNLLYTTRHDSNSSKLNHISLAQRTSIVLDVSSALEYLHHNNQGTIVHCDLNPSNILLDKNMIAHVGDFGLARFKIDSSLPSLGDSNLTSSLAIRGTIGYIAPECSEGGQVSTASDVFSFGVVLLELFIRRRPIDDMFKDGLSIAKHVEMNFPDRILEIVDPQLQHELDLCQETPMAVKEKGIHCLRSVLNIGLCCTNPTPSERISMQEAAAKLHGINDSYLRGN</sequence>
<dbReference type="FunFam" id="3.80.10.10:FF:000383">
    <property type="entry name" value="Leucine-rich repeat receptor protein kinase EMS1"/>
    <property type="match status" value="1"/>
</dbReference>
<dbReference type="EnsemblPlants" id="OMERI11G04000.1">
    <property type="protein sequence ID" value="OMERI11G04000.1"/>
    <property type="gene ID" value="OMERI11G04000"/>
</dbReference>
<keyword evidence="15" id="KW-0418">Kinase</keyword>
<dbReference type="GO" id="GO:0005524">
    <property type="term" value="F:ATP binding"/>
    <property type="evidence" value="ECO:0007669"/>
    <property type="project" value="UniProtKB-UniRule"/>
</dbReference>
<dbReference type="STRING" id="40149.A0A0E0F300"/>
<evidence type="ECO:0000256" key="7">
    <source>
        <dbReference type="ARBA" id="ARBA00022527"/>
    </source>
</evidence>
<dbReference type="Pfam" id="PF00069">
    <property type="entry name" value="Pkinase"/>
    <property type="match status" value="1"/>
</dbReference>
<reference evidence="30" key="1">
    <citation type="submission" date="2015-04" db="UniProtKB">
        <authorList>
            <consortium name="EnsemblPlants"/>
        </authorList>
    </citation>
    <scope>IDENTIFICATION</scope>
</reference>
<organism evidence="30">
    <name type="scientific">Oryza meridionalis</name>
    <dbReference type="NCBI Taxonomy" id="40149"/>
    <lineage>
        <taxon>Eukaryota</taxon>
        <taxon>Viridiplantae</taxon>
        <taxon>Streptophyta</taxon>
        <taxon>Embryophyta</taxon>
        <taxon>Tracheophyta</taxon>
        <taxon>Spermatophyta</taxon>
        <taxon>Magnoliopsida</taxon>
        <taxon>Liliopsida</taxon>
        <taxon>Poales</taxon>
        <taxon>Poaceae</taxon>
        <taxon>BOP clade</taxon>
        <taxon>Oryzoideae</taxon>
        <taxon>Oryzeae</taxon>
        <taxon>Oryzinae</taxon>
        <taxon>Oryza</taxon>
    </lineage>
</organism>
<dbReference type="eggNOG" id="ENOG502QPYS">
    <property type="taxonomic scope" value="Eukaryota"/>
</dbReference>
<dbReference type="InterPro" id="IPR013210">
    <property type="entry name" value="LRR_N_plant-typ"/>
</dbReference>
<evidence type="ECO:0000256" key="28">
    <source>
        <dbReference type="SAM" id="Phobius"/>
    </source>
</evidence>
<keyword evidence="16" id="KW-0256">Endoplasmic reticulum</keyword>
<evidence type="ECO:0000256" key="13">
    <source>
        <dbReference type="ARBA" id="ARBA00022737"/>
    </source>
</evidence>
<evidence type="ECO:0000256" key="4">
    <source>
        <dbReference type="ARBA" id="ARBA00004389"/>
    </source>
</evidence>
<keyword evidence="17 27" id="KW-0067">ATP-binding</keyword>
<dbReference type="Pfam" id="PF13855">
    <property type="entry name" value="LRR_8"/>
    <property type="match status" value="2"/>
</dbReference>
<keyword evidence="19 28" id="KW-0472">Membrane</keyword>
<dbReference type="PROSITE" id="PS51450">
    <property type="entry name" value="LRR"/>
    <property type="match status" value="1"/>
</dbReference>
<dbReference type="Gene3D" id="1.10.510.10">
    <property type="entry name" value="Transferase(Phosphotransferase) domain 1"/>
    <property type="match status" value="1"/>
</dbReference>
<dbReference type="PROSITE" id="PS00107">
    <property type="entry name" value="PROTEIN_KINASE_ATP"/>
    <property type="match status" value="1"/>
</dbReference>
<dbReference type="PANTHER" id="PTHR27008:SF537">
    <property type="entry name" value="OS11G0173432 PROTEIN"/>
    <property type="match status" value="1"/>
</dbReference>
<dbReference type="InterPro" id="IPR051809">
    <property type="entry name" value="Plant_receptor-like_S/T_kinase"/>
</dbReference>
<evidence type="ECO:0000256" key="1">
    <source>
        <dbReference type="ARBA" id="ARBA00001936"/>
    </source>
</evidence>
<dbReference type="Proteomes" id="UP000008021">
    <property type="component" value="Chromosome 11"/>
</dbReference>
<evidence type="ECO:0000256" key="27">
    <source>
        <dbReference type="PROSITE-ProRule" id="PRU10141"/>
    </source>
</evidence>
<dbReference type="HOGENOM" id="CLU_000288_22_0_1"/>
<evidence type="ECO:0000256" key="16">
    <source>
        <dbReference type="ARBA" id="ARBA00022824"/>
    </source>
</evidence>
<comment type="cofactor">
    <cofactor evidence="1">
        <name>Mn(2+)</name>
        <dbReference type="ChEBI" id="CHEBI:29035"/>
    </cofactor>
</comment>
<dbReference type="InterPro" id="IPR011009">
    <property type="entry name" value="Kinase-like_dom_sf"/>
</dbReference>
<keyword evidence="13" id="KW-0677">Repeat</keyword>
<dbReference type="PROSITE" id="PS50011">
    <property type="entry name" value="PROTEIN_KINASE_DOM"/>
    <property type="match status" value="1"/>
</dbReference>
<dbReference type="InterPro" id="IPR032675">
    <property type="entry name" value="LRR_dom_sf"/>
</dbReference>
<dbReference type="Gene3D" id="3.30.200.20">
    <property type="entry name" value="Phosphorylase Kinase, domain 1"/>
    <property type="match status" value="1"/>
</dbReference>
<keyword evidence="14 27" id="KW-0547">Nucleotide-binding</keyword>
<proteinExistence type="predicted"/>
<evidence type="ECO:0000256" key="15">
    <source>
        <dbReference type="ARBA" id="ARBA00022777"/>
    </source>
</evidence>
<evidence type="ECO:0000256" key="20">
    <source>
        <dbReference type="ARBA" id="ARBA00023170"/>
    </source>
</evidence>
<dbReference type="FunFam" id="3.30.200.20:FF:000432">
    <property type="entry name" value="LRR receptor-like serine/threonine-protein kinase EFR"/>
    <property type="match status" value="1"/>
</dbReference>
<keyword evidence="20" id="KW-0675">Receptor</keyword>
<evidence type="ECO:0000256" key="5">
    <source>
        <dbReference type="ARBA" id="ARBA00012513"/>
    </source>
</evidence>
<dbReference type="InterPro" id="IPR001611">
    <property type="entry name" value="Leu-rich_rpt"/>
</dbReference>
<protein>
    <recommendedName>
        <fullName evidence="26">Receptor kinase-like protein Xa21</fullName>
        <ecNumber evidence="5">2.7.11.1</ecNumber>
    </recommendedName>
</protein>
<dbReference type="Gramene" id="OMERI11G04000.1">
    <property type="protein sequence ID" value="OMERI11G04000.1"/>
    <property type="gene ID" value="OMERI11G04000"/>
</dbReference>
<name>A0A0E0F300_9ORYZ</name>
<evidence type="ECO:0000313" key="31">
    <source>
        <dbReference type="Proteomes" id="UP000008021"/>
    </source>
</evidence>
<evidence type="ECO:0000256" key="12">
    <source>
        <dbReference type="ARBA" id="ARBA00022729"/>
    </source>
</evidence>
<evidence type="ECO:0000259" key="29">
    <source>
        <dbReference type="PROSITE" id="PS50011"/>
    </source>
</evidence>
<dbReference type="FunFam" id="3.80.10.10:FF:000565">
    <property type="entry name" value="Leucine-rich repeat receptor-like kinase protein FLORAL ORGAN NUMBER1"/>
    <property type="match status" value="1"/>
</dbReference>
<comment type="cofactor">
    <cofactor evidence="2">
        <name>Mg(2+)</name>
        <dbReference type="ChEBI" id="CHEBI:18420"/>
    </cofactor>
</comment>
<evidence type="ECO:0000256" key="6">
    <source>
        <dbReference type="ARBA" id="ARBA00022475"/>
    </source>
</evidence>
<evidence type="ECO:0000256" key="14">
    <source>
        <dbReference type="ARBA" id="ARBA00022741"/>
    </source>
</evidence>
<comment type="catalytic activity">
    <reaction evidence="22">
        <text>L-threonyl-[protein] + ATP = O-phospho-L-threonyl-[protein] + ADP + H(+)</text>
        <dbReference type="Rhea" id="RHEA:46608"/>
        <dbReference type="Rhea" id="RHEA-COMP:11060"/>
        <dbReference type="Rhea" id="RHEA-COMP:11605"/>
        <dbReference type="ChEBI" id="CHEBI:15378"/>
        <dbReference type="ChEBI" id="CHEBI:30013"/>
        <dbReference type="ChEBI" id="CHEBI:30616"/>
        <dbReference type="ChEBI" id="CHEBI:61977"/>
        <dbReference type="ChEBI" id="CHEBI:456216"/>
        <dbReference type="EC" id="2.7.11.1"/>
    </reaction>
</comment>
<feature type="domain" description="Protein kinase" evidence="29">
    <location>
        <begin position="663"/>
        <end position="972"/>
    </location>
</feature>
<dbReference type="InterPro" id="IPR000719">
    <property type="entry name" value="Prot_kinase_dom"/>
</dbReference>
<evidence type="ECO:0000256" key="18">
    <source>
        <dbReference type="ARBA" id="ARBA00022989"/>
    </source>
</evidence>
<keyword evidence="6" id="KW-1003">Cell membrane</keyword>
<evidence type="ECO:0000256" key="11">
    <source>
        <dbReference type="ARBA" id="ARBA00022692"/>
    </source>
</evidence>
<dbReference type="Pfam" id="PF08263">
    <property type="entry name" value="LRRNT_2"/>
    <property type="match status" value="1"/>
</dbReference>
<keyword evidence="10" id="KW-0808">Transferase</keyword>
<evidence type="ECO:0000256" key="22">
    <source>
        <dbReference type="ARBA" id="ARBA00047899"/>
    </source>
</evidence>
<keyword evidence="9" id="KW-0433">Leucine-rich repeat</keyword>
<evidence type="ECO:0000256" key="10">
    <source>
        <dbReference type="ARBA" id="ARBA00022679"/>
    </source>
</evidence>
<keyword evidence="7" id="KW-0723">Serine/threonine-protein kinase</keyword>
<comment type="function">
    <text evidence="25">The processed protein kinase Xa21 chain released by protein cleavage after X.oryzae pv. oryzae protein Ax21 detection translocates into the nucleus where it can bind and regulate WRKY62, a transcription factor. Confers resistance to the bacterial pathogen X.oryzae pv. oryzae (Xoo).</text>
</comment>